<evidence type="ECO:0000313" key="3">
    <source>
        <dbReference type="EMBL" id="GIM63226.1"/>
    </source>
</evidence>
<evidence type="ECO:0000313" key="4">
    <source>
        <dbReference type="Proteomes" id="UP000681340"/>
    </source>
</evidence>
<reference evidence="3" key="1">
    <citation type="submission" date="2021-03" db="EMBL/GenBank/DDBJ databases">
        <title>Whole genome shotgun sequence of Actinoplanes auranticolor NBRC 12245.</title>
        <authorList>
            <person name="Komaki H."/>
            <person name="Tamura T."/>
        </authorList>
    </citation>
    <scope>NUCLEOTIDE SEQUENCE</scope>
    <source>
        <strain evidence="3">NBRC 12245</strain>
    </source>
</reference>
<feature type="transmembrane region" description="Helical" evidence="2">
    <location>
        <begin position="45"/>
        <end position="66"/>
    </location>
</feature>
<accession>A0A919S3D9</accession>
<dbReference type="AlphaFoldDB" id="A0A919S3D9"/>
<organism evidence="3 4">
    <name type="scientific">Actinoplanes auranticolor</name>
    <dbReference type="NCBI Taxonomy" id="47988"/>
    <lineage>
        <taxon>Bacteria</taxon>
        <taxon>Bacillati</taxon>
        <taxon>Actinomycetota</taxon>
        <taxon>Actinomycetes</taxon>
        <taxon>Micromonosporales</taxon>
        <taxon>Micromonosporaceae</taxon>
        <taxon>Actinoplanes</taxon>
    </lineage>
</organism>
<dbReference type="RefSeq" id="WP_212986422.1">
    <property type="nucleotide sequence ID" value="NZ_BAABEA010000017.1"/>
</dbReference>
<gene>
    <name evidence="3" type="ORF">Aau02nite_02670</name>
</gene>
<evidence type="ECO:0000256" key="1">
    <source>
        <dbReference type="SAM" id="MobiDB-lite"/>
    </source>
</evidence>
<comment type="caution">
    <text evidence="3">The sequence shown here is derived from an EMBL/GenBank/DDBJ whole genome shotgun (WGS) entry which is preliminary data.</text>
</comment>
<keyword evidence="2" id="KW-0812">Transmembrane</keyword>
<evidence type="ECO:0000256" key="2">
    <source>
        <dbReference type="SAM" id="Phobius"/>
    </source>
</evidence>
<feature type="region of interest" description="Disordered" evidence="1">
    <location>
        <begin position="294"/>
        <end position="313"/>
    </location>
</feature>
<dbReference type="PRINTS" id="PR01217">
    <property type="entry name" value="PRICHEXTENSN"/>
</dbReference>
<dbReference type="Proteomes" id="UP000681340">
    <property type="component" value="Unassembled WGS sequence"/>
</dbReference>
<feature type="region of interest" description="Disordered" evidence="1">
    <location>
        <begin position="93"/>
        <end position="282"/>
    </location>
</feature>
<keyword evidence="2" id="KW-1133">Transmembrane helix</keyword>
<feature type="compositionally biased region" description="Low complexity" evidence="1">
    <location>
        <begin position="150"/>
        <end position="159"/>
    </location>
</feature>
<feature type="compositionally biased region" description="Low complexity" evidence="1">
    <location>
        <begin position="167"/>
        <end position="178"/>
    </location>
</feature>
<keyword evidence="2" id="KW-0472">Membrane</keyword>
<keyword evidence="4" id="KW-1185">Reference proteome</keyword>
<sequence length="313" mass="30813">MTLQEPQNPPIADVDMPDTEVIVVAHPSPVFVDSTGRRSRMLRRVAYGFGALCMVYGGLVSVSLAGGPVSSSAVLPLPDLADGDEEDLVVARPSPAPEPVAARTSTPPILEVLPRRGLPVAQPRQERAVTPRATASSRPARTPAPRPTTKKPTTTTPKPVESATTKPTTPTTTPTSTEPTPPPIAPVPPVPPAPPAGGGQGGGGQTDGGQGSSGGQDGGGQGSGGGQGGGGQTDSEPGGGGSGGQGGGSADEQPDTKAPEAPAREEPVPPAVTSPVKVSVPVAGKPAVTVRVGAADAGADATEEPEPSDGDAA</sequence>
<feature type="compositionally biased region" description="Pro residues" evidence="1">
    <location>
        <begin position="179"/>
        <end position="195"/>
    </location>
</feature>
<name>A0A919S3D9_9ACTN</name>
<feature type="compositionally biased region" description="Acidic residues" evidence="1">
    <location>
        <begin position="301"/>
        <end position="313"/>
    </location>
</feature>
<feature type="compositionally biased region" description="Gly residues" evidence="1">
    <location>
        <begin position="196"/>
        <end position="249"/>
    </location>
</feature>
<dbReference type="EMBL" id="BOQL01000003">
    <property type="protein sequence ID" value="GIM63226.1"/>
    <property type="molecule type" value="Genomic_DNA"/>
</dbReference>
<feature type="compositionally biased region" description="Low complexity" evidence="1">
    <location>
        <begin position="130"/>
        <end position="143"/>
    </location>
</feature>
<proteinExistence type="predicted"/>
<protein>
    <submittedName>
        <fullName evidence="3">Uncharacterized protein</fullName>
    </submittedName>
</protein>
<feature type="compositionally biased region" description="Basic and acidic residues" evidence="1">
    <location>
        <begin position="254"/>
        <end position="267"/>
    </location>
</feature>